<gene>
    <name evidence="1" type="ORF">JJ842_04645</name>
</gene>
<evidence type="ECO:0000313" key="2">
    <source>
        <dbReference type="Proteomes" id="UP000668060"/>
    </source>
</evidence>
<dbReference type="InterPro" id="IPR019994">
    <property type="entry name" value="Lipid-A-disac_synthase-rel_put"/>
</dbReference>
<dbReference type="SUPFAM" id="SSF53756">
    <property type="entry name" value="UDP-Glycosyltransferase/glycogen phosphorylase"/>
    <property type="match status" value="1"/>
</dbReference>
<dbReference type="PANTHER" id="PTHR39517:SF1">
    <property type="entry name" value="LIPID-A-DISACCHARIDE SYNTHASE"/>
    <property type="match status" value="1"/>
</dbReference>
<dbReference type="Proteomes" id="UP000668060">
    <property type="component" value="Unassembled WGS sequence"/>
</dbReference>
<proteinExistence type="predicted"/>
<evidence type="ECO:0008006" key="3">
    <source>
        <dbReference type="Google" id="ProtNLM"/>
    </source>
</evidence>
<dbReference type="NCBIfam" id="TIGR03492">
    <property type="entry name" value="lipid-A-disaccharide synthase-related protein"/>
    <property type="match status" value="1"/>
</dbReference>
<accession>A0A9D9BUH0</accession>
<sequence>MSKILILSNGHGEDLSGSLIAKQFVKNGYSVNALPIVGKGIHYSKEKIKIIGKTEEFSTGGIGYNSLKGRLTEIFGGEVFYLLKKLYLTYKIRKKYDYFFVVGDIVPVFFAWVCKKYFFTYLVAYSSHYEGKLKLPWPSKFFLLSKKAIRIYARDSLTANDLTLQLKKTVSFLGNPFMDQFFIRDKEIEKSEFSIGLFPGSRFPEILENFVLILEVIEAMSDLKYFQKTEFNFAIVNALSLSKIKEIFQKRKWVHIEKMQNKFFLKFQYQSLEVNIYWNNFDKILLKSKCCISMAGTATEQAIGLGKPVIQIEGKGPQFTKSFAEAQRRLLGKYVFCASNYKNKNDQINQTIRLIIKVIYLIKLNKKFLISCNENAKKRLGEDKACIKMVDDMKIVMKND</sequence>
<comment type="caution">
    <text evidence="1">The sequence shown here is derived from an EMBL/GenBank/DDBJ whole genome shotgun (WGS) entry which is preliminary data.</text>
</comment>
<evidence type="ECO:0000313" key="1">
    <source>
        <dbReference type="EMBL" id="MBO6971199.1"/>
    </source>
</evidence>
<dbReference type="AlphaFoldDB" id="A0A9D9BUH0"/>
<reference evidence="1" key="1">
    <citation type="journal article" date="2021" name="Front. Mar. Sci.">
        <title>Genomes of Diverse Isolates of Prochlorococcus High-Light-Adapted Clade II in the Western Pacific Ocean.</title>
        <authorList>
            <person name="Yan W."/>
            <person name="Feng X."/>
            <person name="Zhang W."/>
            <person name="Nawaz M.Z."/>
            <person name="Luo T."/>
            <person name="Zhang R."/>
            <person name="Jiao N."/>
        </authorList>
    </citation>
    <scope>NUCLEOTIDE SEQUENCE</scope>
    <source>
        <strain evidence="1">CUG1433</strain>
    </source>
</reference>
<dbReference type="EMBL" id="JAEPLN010000001">
    <property type="protein sequence ID" value="MBO6971199.1"/>
    <property type="molecule type" value="Genomic_DNA"/>
</dbReference>
<dbReference type="PANTHER" id="PTHR39517">
    <property type="entry name" value="SLL0192 PROTEIN"/>
    <property type="match status" value="1"/>
</dbReference>
<name>A0A9D9BUH0_PROMR</name>
<protein>
    <recommendedName>
        <fullName evidence="3">Lipid-A-disaccharide synthase</fullName>
    </recommendedName>
</protein>
<organism evidence="1 2">
    <name type="scientific">Prochlorococcus marinus CUG1433</name>
    <dbReference type="NCBI Taxonomy" id="2774506"/>
    <lineage>
        <taxon>Bacteria</taxon>
        <taxon>Bacillati</taxon>
        <taxon>Cyanobacteriota</taxon>
        <taxon>Cyanophyceae</taxon>
        <taxon>Synechococcales</taxon>
        <taxon>Prochlorococcaceae</taxon>
        <taxon>Prochlorococcus</taxon>
    </lineage>
</organism>